<evidence type="ECO:0000256" key="1">
    <source>
        <dbReference type="SAM" id="MobiDB-lite"/>
    </source>
</evidence>
<dbReference type="PANTHER" id="PTHR43649">
    <property type="entry name" value="ARABINOSE-BINDING PROTEIN-RELATED"/>
    <property type="match status" value="1"/>
</dbReference>
<feature type="chain" id="PRO_5039106657" evidence="2">
    <location>
        <begin position="25"/>
        <end position="582"/>
    </location>
</feature>
<dbReference type="PANTHER" id="PTHR43649:SF12">
    <property type="entry name" value="DIACETYLCHITOBIOSE BINDING PROTEIN DASA"/>
    <property type="match status" value="1"/>
</dbReference>
<dbReference type="PROSITE" id="PS51257">
    <property type="entry name" value="PROKAR_LIPOPROTEIN"/>
    <property type="match status" value="1"/>
</dbReference>
<evidence type="ECO:0000313" key="4">
    <source>
        <dbReference type="Proteomes" id="UP000564644"/>
    </source>
</evidence>
<dbReference type="CDD" id="cd13582">
    <property type="entry name" value="PBP2_AlgQ_like_3"/>
    <property type="match status" value="1"/>
</dbReference>
<dbReference type="EMBL" id="JACJVO010000009">
    <property type="protein sequence ID" value="MBB6730924.1"/>
    <property type="molecule type" value="Genomic_DNA"/>
</dbReference>
<dbReference type="Gene3D" id="3.40.190.10">
    <property type="entry name" value="Periplasmic binding protein-like II"/>
    <property type="match status" value="2"/>
</dbReference>
<accession>A0A7X0SJ46</accession>
<protein>
    <submittedName>
        <fullName evidence="3">Sugar ABC transporter substrate-binding protein</fullName>
    </submittedName>
</protein>
<proteinExistence type="predicted"/>
<evidence type="ECO:0000313" key="3">
    <source>
        <dbReference type="EMBL" id="MBB6730924.1"/>
    </source>
</evidence>
<dbReference type="Proteomes" id="UP000564644">
    <property type="component" value="Unassembled WGS sequence"/>
</dbReference>
<feature type="region of interest" description="Disordered" evidence="1">
    <location>
        <begin position="36"/>
        <end position="67"/>
    </location>
</feature>
<organism evidence="3 4">
    <name type="scientific">Cohnella zeiphila</name>
    <dbReference type="NCBI Taxonomy" id="2761120"/>
    <lineage>
        <taxon>Bacteria</taxon>
        <taxon>Bacillati</taxon>
        <taxon>Bacillota</taxon>
        <taxon>Bacilli</taxon>
        <taxon>Bacillales</taxon>
        <taxon>Paenibacillaceae</taxon>
        <taxon>Cohnella</taxon>
    </lineage>
</organism>
<gene>
    <name evidence="3" type="ORF">H7C18_08410</name>
</gene>
<dbReference type="InterPro" id="IPR050490">
    <property type="entry name" value="Bact_solute-bd_prot1"/>
</dbReference>
<keyword evidence="2" id="KW-0732">Signal</keyword>
<sequence length="582" mass="64281">MGVSTRKKLWGSASLALALSLALAGCSGNNNGNNAGGSADGGSSPSQGAASGTASASAGGSAEASTGDDLKPITISAFIGSPNQAPTPDNRIYKKIKDELGVTLNMEFLVGDLQQKLGVMIAGGDYPDLITADPKLVTAKAVIPLEDLIDKYGPHLKEHYAAYWNRMKDSSDGHIYWLPNYGAYTGEVHNTGPYEGPAFFIQKQVLKEAGWPTPKTLDDYFKLISDYAAKHPTTSDGQPTIGFTTLAYDWRTFPLTNAPEHLSGHANDGGVVVDNGVASVFATQDISKTYYKKLNDIYNQGLMDKEAFVQNYDQYLAKISSGRVLGMFDQRWDFEQGENELVAQNKIGETYVGFPLTYDGVKDHYLDRAVINLNNGFGISKDAKDPVRIIKFLDALVTEDWQKTLQWGEEGVDYEVDANGKFYRTQEQRDQQNDPTWKLANKADALWGYAPKMEGTYSDGNATGPGGQPDEFYASLKPEDKEVLDAYQHKTWSEFFSPAPENPVYYPAWQIDLIDGSDASVANKQMTDATLKYLPKAIMSKPDKFDSVWDEYVNAYKKINVKAYEDRINSQIQWRIQNWTSN</sequence>
<evidence type="ECO:0000256" key="2">
    <source>
        <dbReference type="SAM" id="SignalP"/>
    </source>
</evidence>
<feature type="signal peptide" evidence="2">
    <location>
        <begin position="1"/>
        <end position="24"/>
    </location>
</feature>
<dbReference type="AlphaFoldDB" id="A0A7X0SJ46"/>
<keyword evidence="4" id="KW-1185">Reference proteome</keyword>
<comment type="caution">
    <text evidence="3">The sequence shown here is derived from an EMBL/GenBank/DDBJ whole genome shotgun (WGS) entry which is preliminary data.</text>
</comment>
<reference evidence="3 4" key="1">
    <citation type="submission" date="2020-08" db="EMBL/GenBank/DDBJ databases">
        <title>Cohnella phylogeny.</title>
        <authorList>
            <person name="Dunlap C."/>
        </authorList>
    </citation>
    <scope>NUCLEOTIDE SEQUENCE [LARGE SCALE GENOMIC DNA]</scope>
    <source>
        <strain evidence="3 4">CBP 2801</strain>
    </source>
</reference>
<name>A0A7X0SJ46_9BACL</name>
<feature type="compositionally biased region" description="Low complexity" evidence="1">
    <location>
        <begin position="41"/>
        <end position="65"/>
    </location>
</feature>
<dbReference type="RefSeq" id="WP_185128578.1">
    <property type="nucleotide sequence ID" value="NZ_JACJVO010000009.1"/>
</dbReference>
<dbReference type="SUPFAM" id="SSF53850">
    <property type="entry name" value="Periplasmic binding protein-like II"/>
    <property type="match status" value="1"/>
</dbReference>